<evidence type="ECO:0000256" key="1">
    <source>
        <dbReference type="SAM" id="MobiDB-lite"/>
    </source>
</evidence>
<dbReference type="EMBL" id="GBXM01036855">
    <property type="protein sequence ID" value="JAH71722.1"/>
    <property type="molecule type" value="Transcribed_RNA"/>
</dbReference>
<feature type="compositionally biased region" description="Basic and acidic residues" evidence="1">
    <location>
        <begin position="13"/>
        <end position="22"/>
    </location>
</feature>
<feature type="region of interest" description="Disordered" evidence="1">
    <location>
        <begin position="1"/>
        <end position="22"/>
    </location>
</feature>
<evidence type="ECO:0000313" key="2">
    <source>
        <dbReference type="EMBL" id="JAH71722.1"/>
    </source>
</evidence>
<proteinExistence type="predicted"/>
<dbReference type="AlphaFoldDB" id="A0A0E9V114"/>
<feature type="compositionally biased region" description="Polar residues" evidence="1">
    <location>
        <begin position="1"/>
        <end position="12"/>
    </location>
</feature>
<reference evidence="2" key="1">
    <citation type="submission" date="2014-11" db="EMBL/GenBank/DDBJ databases">
        <authorList>
            <person name="Amaro Gonzalez C."/>
        </authorList>
    </citation>
    <scope>NUCLEOTIDE SEQUENCE</scope>
</reference>
<sequence>MLSSAMNNSYEVTNDHIQLHDA</sequence>
<reference evidence="2" key="2">
    <citation type="journal article" date="2015" name="Fish Shellfish Immunol.">
        <title>Early steps in the European eel (Anguilla anguilla)-Vibrio vulnificus interaction in the gills: Role of the RtxA13 toxin.</title>
        <authorList>
            <person name="Callol A."/>
            <person name="Pajuelo D."/>
            <person name="Ebbesson L."/>
            <person name="Teles M."/>
            <person name="MacKenzie S."/>
            <person name="Amaro C."/>
        </authorList>
    </citation>
    <scope>NUCLEOTIDE SEQUENCE</scope>
</reference>
<accession>A0A0E9V114</accession>
<protein>
    <submittedName>
        <fullName evidence="2">Uncharacterized protein</fullName>
    </submittedName>
</protein>
<organism evidence="2">
    <name type="scientific">Anguilla anguilla</name>
    <name type="common">European freshwater eel</name>
    <name type="synonym">Muraena anguilla</name>
    <dbReference type="NCBI Taxonomy" id="7936"/>
    <lineage>
        <taxon>Eukaryota</taxon>
        <taxon>Metazoa</taxon>
        <taxon>Chordata</taxon>
        <taxon>Craniata</taxon>
        <taxon>Vertebrata</taxon>
        <taxon>Euteleostomi</taxon>
        <taxon>Actinopterygii</taxon>
        <taxon>Neopterygii</taxon>
        <taxon>Teleostei</taxon>
        <taxon>Anguilliformes</taxon>
        <taxon>Anguillidae</taxon>
        <taxon>Anguilla</taxon>
    </lineage>
</organism>
<name>A0A0E9V114_ANGAN</name>